<dbReference type="SUPFAM" id="SSF46785">
    <property type="entry name" value="Winged helix' DNA-binding domain"/>
    <property type="match status" value="1"/>
</dbReference>
<organism evidence="10 11">
    <name type="scientific">Marinilactibacillus psychrotolerans</name>
    <dbReference type="NCBI Taxonomy" id="191770"/>
    <lineage>
        <taxon>Bacteria</taxon>
        <taxon>Bacillati</taxon>
        <taxon>Bacillota</taxon>
        <taxon>Bacilli</taxon>
        <taxon>Lactobacillales</taxon>
        <taxon>Carnobacteriaceae</taxon>
        <taxon>Marinilactibacillus</taxon>
    </lineage>
</organism>
<sequence length="696" mass="80938">MNDLYISNREKIILEHLLNQKNGVTIKYLANRLNVSTRTIYREISSLESTLAQYQLRLQKEEDGYYIKRNSKFIEELQSEIYNASDELTTKKRQSLLMINLLMEPHEIKMESLAYDLKVSVGTIQQDLQAIEEIFKEYDIQIKRKKARGIKAKASESSLRLIVSGLIASELNEYNFFKLFDQNNLLQKKVMNKNKNPFLKVLDPAALEIVYKLVKQYEEFQFEEVNDTQLQSLILFITFSIKRIKENQLVALKEINKHTEELKVRERSESISRALLTEISAQYGLSHIPLEEVVFLALQIDGLNVPLRDEFSDDYDLQLSFQVRELIRSVSEEMQVQFYQDETLFKDLFAHISAAIQRNKAPMPEVNNPLLEKVHNEYKDLSLTIEEKLSKEFPNFEFQFNELLYVVIHFASAYERNSSAQLLNVLIICSSGMGTAKILESRLRKNIPEVTNVDVSRISQLHQLNYEKYDLILSTIFLQGFEEEYKVVTPLLMDDELKSIRTYVGQLLRKKVRELRDLEKGMPKIQEDHQSFQDLYAKIVSVKRLLELFDLKEIAYYKNLQETLYQICLGLPETVLEDPRVVAQKLEKRMNTAPIGIPNTGIGLFHCIHETIKEPSFSIVDLPQPFDIINMEQKKMKLNRILLLLAPDPMDASTQDMMGTISASIVESDANLHLFNNGSKEQIEHHLNQLFLEKMN</sequence>
<comment type="caution">
    <text evidence="10">The sequence shown here is derived from an EMBL/GenBank/DDBJ whole genome shotgun (WGS) entry which is preliminary data.</text>
</comment>
<dbReference type="InterPro" id="IPR016152">
    <property type="entry name" value="PTrfase/Anion_transptr"/>
</dbReference>
<dbReference type="Pfam" id="PF05043">
    <property type="entry name" value="Mga"/>
    <property type="match status" value="1"/>
</dbReference>
<evidence type="ECO:0000256" key="5">
    <source>
        <dbReference type="ARBA" id="ARBA00023163"/>
    </source>
</evidence>
<dbReference type="InterPro" id="IPR011608">
    <property type="entry name" value="PRD"/>
</dbReference>
<dbReference type="PROSITE" id="PS51099">
    <property type="entry name" value="PTS_EIIB_TYPE_2"/>
    <property type="match status" value="1"/>
</dbReference>
<dbReference type="SUPFAM" id="SSF63520">
    <property type="entry name" value="PTS-regulatory domain, PRD"/>
    <property type="match status" value="2"/>
</dbReference>
<feature type="coiled-coil region" evidence="6">
    <location>
        <begin position="44"/>
        <end position="94"/>
    </location>
</feature>
<keyword evidence="3" id="KW-0805">Transcription regulation</keyword>
<dbReference type="InterPro" id="IPR007737">
    <property type="entry name" value="Mga_HTH"/>
</dbReference>
<dbReference type="PANTHER" id="PTHR30185:SF18">
    <property type="entry name" value="TRANSCRIPTIONAL REGULATOR MTLR"/>
    <property type="match status" value="1"/>
</dbReference>
<keyword evidence="5" id="KW-0804">Transcription</keyword>
<dbReference type="PROSITE" id="PS51094">
    <property type="entry name" value="PTS_EIIA_TYPE_2"/>
    <property type="match status" value="1"/>
</dbReference>
<dbReference type="AlphaFoldDB" id="A0A5R9C5C7"/>
<evidence type="ECO:0000256" key="2">
    <source>
        <dbReference type="ARBA" id="ARBA00022737"/>
    </source>
</evidence>
<dbReference type="SUPFAM" id="SSF55804">
    <property type="entry name" value="Phoshotransferase/anion transport protein"/>
    <property type="match status" value="1"/>
</dbReference>
<dbReference type="GO" id="GO:0009401">
    <property type="term" value="P:phosphoenolpyruvate-dependent sugar phosphotransferase system"/>
    <property type="evidence" value="ECO:0007669"/>
    <property type="project" value="InterPro"/>
</dbReference>
<evidence type="ECO:0000256" key="6">
    <source>
        <dbReference type="SAM" id="Coils"/>
    </source>
</evidence>
<dbReference type="SUPFAM" id="SSF52794">
    <property type="entry name" value="PTS system IIB component-like"/>
    <property type="match status" value="1"/>
</dbReference>
<evidence type="ECO:0000313" key="11">
    <source>
        <dbReference type="Proteomes" id="UP000307201"/>
    </source>
</evidence>
<gene>
    <name evidence="10" type="ORF">FEZ48_04715</name>
</gene>
<evidence type="ECO:0000256" key="3">
    <source>
        <dbReference type="ARBA" id="ARBA00023015"/>
    </source>
</evidence>
<dbReference type="RefSeq" id="WP_138471407.1">
    <property type="nucleotide sequence ID" value="NZ_VBTE01000010.1"/>
</dbReference>
<dbReference type="Gene3D" id="1.10.1790.10">
    <property type="entry name" value="PRD domain"/>
    <property type="match status" value="1"/>
</dbReference>
<evidence type="ECO:0000256" key="4">
    <source>
        <dbReference type="ARBA" id="ARBA00023159"/>
    </source>
</evidence>
<dbReference type="EMBL" id="VBTE01000010">
    <property type="protein sequence ID" value="TLQ08157.1"/>
    <property type="molecule type" value="Genomic_DNA"/>
</dbReference>
<accession>A0A5R9C5C7</accession>
<feature type="domain" description="PRD" evidence="9">
    <location>
        <begin position="201"/>
        <end position="310"/>
    </location>
</feature>
<dbReference type="OrthoDB" id="9776005at2"/>
<feature type="domain" description="PTS EIIB type-2" evidence="8">
    <location>
        <begin position="423"/>
        <end position="512"/>
    </location>
</feature>
<keyword evidence="1" id="KW-0808">Transferase</keyword>
<protein>
    <submittedName>
        <fullName evidence="10">HTH domain-containing protein</fullName>
    </submittedName>
</protein>
<keyword evidence="4" id="KW-0010">Activator</keyword>
<dbReference type="InterPro" id="IPR002178">
    <property type="entry name" value="PTS_EIIA_type-2_dom"/>
</dbReference>
<dbReference type="Gene3D" id="1.10.10.10">
    <property type="entry name" value="Winged helix-like DNA-binding domain superfamily/Winged helix DNA-binding domain"/>
    <property type="match status" value="1"/>
</dbReference>
<reference evidence="10 11" key="1">
    <citation type="submission" date="2019-05" db="EMBL/GenBank/DDBJ databases">
        <title>The metagenome of a microbial culture collection derived from dairy environment covers the genomic content of the human microbiome.</title>
        <authorList>
            <person name="Roder T."/>
            <person name="Wuthrich D."/>
            <person name="Sattari Z."/>
            <person name="Von Ah U."/>
            <person name="Bar C."/>
            <person name="Ronchi F."/>
            <person name="Macpherson A.J."/>
            <person name="Ganal-Vonarburg S.C."/>
            <person name="Bruggmann R."/>
            <person name="Vergeres G."/>
        </authorList>
    </citation>
    <scope>NUCLEOTIDE SEQUENCE [LARGE SCALE GENOMIC DNA]</scope>
    <source>
        <strain evidence="10 11">FAM 24235</strain>
    </source>
</reference>
<dbReference type="Gene3D" id="3.40.930.10">
    <property type="entry name" value="Mannitol-specific EII, Chain A"/>
    <property type="match status" value="1"/>
</dbReference>
<dbReference type="STRING" id="191770.SAMN04488013_102153"/>
<feature type="domain" description="PTS EIIA type-2" evidence="7">
    <location>
        <begin position="544"/>
        <end position="690"/>
    </location>
</feature>
<dbReference type="PROSITE" id="PS51372">
    <property type="entry name" value="PRD_2"/>
    <property type="match status" value="2"/>
</dbReference>
<dbReference type="Gene3D" id="3.40.50.2300">
    <property type="match status" value="1"/>
</dbReference>
<dbReference type="InterPro" id="IPR036390">
    <property type="entry name" value="WH_DNA-bd_sf"/>
</dbReference>
<dbReference type="Pfam" id="PF08279">
    <property type="entry name" value="HTH_11"/>
    <property type="match status" value="1"/>
</dbReference>
<dbReference type="InterPro" id="IPR013011">
    <property type="entry name" value="PTS_EIIB_2"/>
</dbReference>
<dbReference type="InterPro" id="IPR036634">
    <property type="entry name" value="PRD_sf"/>
</dbReference>
<keyword evidence="2" id="KW-0677">Repeat</keyword>
<proteinExistence type="predicted"/>
<keyword evidence="6" id="KW-0175">Coiled coil</keyword>
<dbReference type="InterPro" id="IPR050661">
    <property type="entry name" value="BglG_antiterminators"/>
</dbReference>
<evidence type="ECO:0000259" key="9">
    <source>
        <dbReference type="PROSITE" id="PS51372"/>
    </source>
</evidence>
<dbReference type="Pfam" id="PF00359">
    <property type="entry name" value="PTS_EIIA_2"/>
    <property type="match status" value="1"/>
</dbReference>
<evidence type="ECO:0000259" key="8">
    <source>
        <dbReference type="PROSITE" id="PS51099"/>
    </source>
</evidence>
<feature type="domain" description="PRD" evidence="9">
    <location>
        <begin position="314"/>
        <end position="420"/>
    </location>
</feature>
<evidence type="ECO:0000313" key="10">
    <source>
        <dbReference type="EMBL" id="TLQ08157.1"/>
    </source>
</evidence>
<dbReference type="Proteomes" id="UP000307201">
    <property type="component" value="Unassembled WGS sequence"/>
</dbReference>
<dbReference type="InterPro" id="IPR013196">
    <property type="entry name" value="HTH_11"/>
</dbReference>
<dbReference type="GO" id="GO:0008982">
    <property type="term" value="F:protein-N(PI)-phosphohistidine-sugar phosphotransferase activity"/>
    <property type="evidence" value="ECO:0007669"/>
    <property type="project" value="InterPro"/>
</dbReference>
<name>A0A5R9C5C7_9LACT</name>
<dbReference type="InterPro" id="IPR036095">
    <property type="entry name" value="PTS_EIIB-like_sf"/>
</dbReference>
<dbReference type="CDD" id="cd05568">
    <property type="entry name" value="PTS_IIB_bgl_like"/>
    <property type="match status" value="1"/>
</dbReference>
<evidence type="ECO:0000259" key="7">
    <source>
        <dbReference type="PROSITE" id="PS51094"/>
    </source>
</evidence>
<evidence type="ECO:0000256" key="1">
    <source>
        <dbReference type="ARBA" id="ARBA00022679"/>
    </source>
</evidence>
<dbReference type="InterPro" id="IPR036388">
    <property type="entry name" value="WH-like_DNA-bd_sf"/>
</dbReference>
<dbReference type="Pfam" id="PF00874">
    <property type="entry name" value="PRD"/>
    <property type="match status" value="1"/>
</dbReference>
<dbReference type="GO" id="GO:0006355">
    <property type="term" value="P:regulation of DNA-templated transcription"/>
    <property type="evidence" value="ECO:0007669"/>
    <property type="project" value="InterPro"/>
</dbReference>
<dbReference type="PANTHER" id="PTHR30185">
    <property type="entry name" value="CRYPTIC BETA-GLUCOSIDE BGL OPERON ANTITERMINATOR"/>
    <property type="match status" value="1"/>
</dbReference>